<protein>
    <recommendedName>
        <fullName evidence="1">DUF551 domain-containing protein</fullName>
    </recommendedName>
</protein>
<dbReference type="AlphaFoldDB" id="A0A1G8LHC2"/>
<keyword evidence="3" id="KW-1185">Reference proteome</keyword>
<organism evidence="2 3">
    <name type="scientific">Pseudomonas panipatensis</name>
    <dbReference type="NCBI Taxonomy" id="428992"/>
    <lineage>
        <taxon>Bacteria</taxon>
        <taxon>Pseudomonadati</taxon>
        <taxon>Pseudomonadota</taxon>
        <taxon>Gammaproteobacteria</taxon>
        <taxon>Pseudomonadales</taxon>
        <taxon>Pseudomonadaceae</taxon>
        <taxon>Pseudomonas</taxon>
    </lineage>
</organism>
<feature type="domain" description="DUF551" evidence="1">
    <location>
        <begin position="49"/>
        <end position="116"/>
    </location>
</feature>
<dbReference type="RefSeq" id="WP_090266927.1">
    <property type="nucleotide sequence ID" value="NZ_FNDS01000011.1"/>
</dbReference>
<reference evidence="3" key="1">
    <citation type="submission" date="2016-10" db="EMBL/GenBank/DDBJ databases">
        <authorList>
            <person name="Varghese N."/>
            <person name="Submissions S."/>
        </authorList>
    </citation>
    <scope>NUCLEOTIDE SEQUENCE [LARGE SCALE GENOMIC DNA]</scope>
    <source>
        <strain evidence="3">CCM 7469</strain>
    </source>
</reference>
<accession>A0A1G8LHC2</accession>
<dbReference type="InterPro" id="IPR007539">
    <property type="entry name" value="DUF551"/>
</dbReference>
<dbReference type="Pfam" id="PF04448">
    <property type="entry name" value="DUF551"/>
    <property type="match status" value="1"/>
</dbReference>
<name>A0A1G8LHC2_9PSED</name>
<evidence type="ECO:0000259" key="1">
    <source>
        <dbReference type="Pfam" id="PF04448"/>
    </source>
</evidence>
<dbReference type="OrthoDB" id="2376767at2"/>
<proteinExistence type="predicted"/>
<evidence type="ECO:0000313" key="3">
    <source>
        <dbReference type="Proteomes" id="UP000199636"/>
    </source>
</evidence>
<gene>
    <name evidence="2" type="ORF">SAMN05216272_111155</name>
</gene>
<dbReference type="STRING" id="428992.SAMN05216272_111155"/>
<dbReference type="Proteomes" id="UP000199636">
    <property type="component" value="Unassembled WGS sequence"/>
</dbReference>
<sequence length="119" mass="13260">MSANNHPADQSAIEALHSRHTEHFADRLIAFQDEAYAMGRARGQQDCRQWISIAECLPTEEQGTVAVLFDDGQPGVGWATYWHGAKTGFACWTFPLDELGEDRAVTHWMPLPPAPEVKP</sequence>
<evidence type="ECO:0000313" key="2">
    <source>
        <dbReference type="EMBL" id="SDI55104.1"/>
    </source>
</evidence>
<dbReference type="EMBL" id="FNDS01000011">
    <property type="protein sequence ID" value="SDI55104.1"/>
    <property type="molecule type" value="Genomic_DNA"/>
</dbReference>